<name>A0A8R7PFF9_TRIUA</name>
<reference evidence="2" key="1">
    <citation type="journal article" date="2013" name="Nature">
        <title>Draft genome of the wheat A-genome progenitor Triticum urartu.</title>
        <authorList>
            <person name="Ling H.Q."/>
            <person name="Zhao S."/>
            <person name="Liu D."/>
            <person name="Wang J."/>
            <person name="Sun H."/>
            <person name="Zhang C."/>
            <person name="Fan H."/>
            <person name="Li D."/>
            <person name="Dong L."/>
            <person name="Tao Y."/>
            <person name="Gao C."/>
            <person name="Wu H."/>
            <person name="Li Y."/>
            <person name="Cui Y."/>
            <person name="Guo X."/>
            <person name="Zheng S."/>
            <person name="Wang B."/>
            <person name="Yu K."/>
            <person name="Liang Q."/>
            <person name="Yang W."/>
            <person name="Lou X."/>
            <person name="Chen J."/>
            <person name="Feng M."/>
            <person name="Jian J."/>
            <person name="Zhang X."/>
            <person name="Luo G."/>
            <person name="Jiang Y."/>
            <person name="Liu J."/>
            <person name="Wang Z."/>
            <person name="Sha Y."/>
            <person name="Zhang B."/>
            <person name="Wu H."/>
            <person name="Tang D."/>
            <person name="Shen Q."/>
            <person name="Xue P."/>
            <person name="Zou S."/>
            <person name="Wang X."/>
            <person name="Liu X."/>
            <person name="Wang F."/>
            <person name="Yang Y."/>
            <person name="An X."/>
            <person name="Dong Z."/>
            <person name="Zhang K."/>
            <person name="Zhang X."/>
            <person name="Luo M.C."/>
            <person name="Dvorak J."/>
            <person name="Tong Y."/>
            <person name="Wang J."/>
            <person name="Yang H."/>
            <person name="Li Z."/>
            <person name="Wang D."/>
            <person name="Zhang A."/>
            <person name="Wang J."/>
        </authorList>
    </citation>
    <scope>NUCLEOTIDE SEQUENCE</scope>
    <source>
        <strain evidence="2">cv. G1812</strain>
    </source>
</reference>
<sequence>MIPVFHEEYMNYIFQFNPTAPWFLFHIETSQSCSYLHNIFPLPQFSIDIRHGNIGRYMLCAHAKQLLSNFLTHLQVHRIPAGSE</sequence>
<keyword evidence="2" id="KW-1185">Reference proteome</keyword>
<organism evidence="1 2">
    <name type="scientific">Triticum urartu</name>
    <name type="common">Red wild einkorn</name>
    <name type="synonym">Crithodium urartu</name>
    <dbReference type="NCBI Taxonomy" id="4572"/>
    <lineage>
        <taxon>Eukaryota</taxon>
        <taxon>Viridiplantae</taxon>
        <taxon>Streptophyta</taxon>
        <taxon>Embryophyta</taxon>
        <taxon>Tracheophyta</taxon>
        <taxon>Spermatophyta</taxon>
        <taxon>Magnoliopsida</taxon>
        <taxon>Liliopsida</taxon>
        <taxon>Poales</taxon>
        <taxon>Poaceae</taxon>
        <taxon>BOP clade</taxon>
        <taxon>Pooideae</taxon>
        <taxon>Triticodae</taxon>
        <taxon>Triticeae</taxon>
        <taxon>Triticinae</taxon>
        <taxon>Triticum</taxon>
    </lineage>
</organism>
<reference evidence="1" key="3">
    <citation type="submission" date="2022-06" db="UniProtKB">
        <authorList>
            <consortium name="EnsemblPlants"/>
        </authorList>
    </citation>
    <scope>IDENTIFICATION</scope>
</reference>
<dbReference type="Gramene" id="TuG1812G0200003369.01.T01">
    <property type="protein sequence ID" value="TuG1812G0200003369.01.T01.cds309629"/>
    <property type="gene ID" value="TuG1812G0200003369.01"/>
</dbReference>
<protein>
    <submittedName>
        <fullName evidence="1">Uncharacterized protein</fullName>
    </submittedName>
</protein>
<reference evidence="1" key="2">
    <citation type="submission" date="2018-03" db="EMBL/GenBank/DDBJ databases">
        <title>The Triticum urartu genome reveals the dynamic nature of wheat genome evolution.</title>
        <authorList>
            <person name="Ling H."/>
            <person name="Ma B."/>
            <person name="Shi X."/>
            <person name="Liu H."/>
            <person name="Dong L."/>
            <person name="Sun H."/>
            <person name="Cao Y."/>
            <person name="Gao Q."/>
            <person name="Zheng S."/>
            <person name="Li Y."/>
            <person name="Yu Y."/>
            <person name="Du H."/>
            <person name="Qi M."/>
            <person name="Li Y."/>
            <person name="Yu H."/>
            <person name="Cui Y."/>
            <person name="Wang N."/>
            <person name="Chen C."/>
            <person name="Wu H."/>
            <person name="Zhao Y."/>
            <person name="Zhang J."/>
            <person name="Li Y."/>
            <person name="Zhou W."/>
            <person name="Zhang B."/>
            <person name="Hu W."/>
            <person name="Eijk M."/>
            <person name="Tang J."/>
            <person name="Witsenboer H."/>
            <person name="Zhao S."/>
            <person name="Li Z."/>
            <person name="Zhang A."/>
            <person name="Wang D."/>
            <person name="Liang C."/>
        </authorList>
    </citation>
    <scope>NUCLEOTIDE SEQUENCE [LARGE SCALE GENOMIC DNA]</scope>
    <source>
        <strain evidence="1">cv. G1812</strain>
    </source>
</reference>
<dbReference type="Proteomes" id="UP000015106">
    <property type="component" value="Chromosome 2"/>
</dbReference>
<dbReference type="AlphaFoldDB" id="A0A8R7PFF9"/>
<proteinExistence type="predicted"/>
<evidence type="ECO:0000313" key="1">
    <source>
        <dbReference type="EnsemblPlants" id="TuG1812G0200003369.01.T01.cds309629"/>
    </source>
</evidence>
<dbReference type="EnsemblPlants" id="TuG1812G0200003369.01.T01">
    <property type="protein sequence ID" value="TuG1812G0200003369.01.T01.cds309629"/>
    <property type="gene ID" value="TuG1812G0200003369.01"/>
</dbReference>
<evidence type="ECO:0000313" key="2">
    <source>
        <dbReference type="Proteomes" id="UP000015106"/>
    </source>
</evidence>
<accession>A0A8R7PFF9</accession>